<sequence>MHKVYNFLCCLFLYSLFIPIITPTIIYRSCHHKPRSFDSSSNSINQGHFEERNNLGNYERCYRGKGCHNDYNHHGKRRNCNDYEGVKGSDDCGNSRECDDLSFVNCGDEHDVVDIDVNIPPYEDMEIGSIRISRPGRNRPFFCPPTIPTSCDGAYLNN</sequence>
<dbReference type="EMBL" id="CAJVPY010004746">
    <property type="protein sequence ID" value="CAG8627038.1"/>
    <property type="molecule type" value="Genomic_DNA"/>
</dbReference>
<keyword evidence="2" id="KW-1185">Reference proteome</keyword>
<dbReference type="AlphaFoldDB" id="A0A9N9D5P4"/>
<dbReference type="OrthoDB" id="2378702at2759"/>
<evidence type="ECO:0000313" key="1">
    <source>
        <dbReference type="EMBL" id="CAG8627038.1"/>
    </source>
</evidence>
<accession>A0A9N9D5P4</accession>
<name>A0A9N9D5P4_9GLOM</name>
<comment type="caution">
    <text evidence="1">The sequence shown here is derived from an EMBL/GenBank/DDBJ whole genome shotgun (WGS) entry which is preliminary data.</text>
</comment>
<organism evidence="1 2">
    <name type="scientific">Dentiscutata erythropus</name>
    <dbReference type="NCBI Taxonomy" id="1348616"/>
    <lineage>
        <taxon>Eukaryota</taxon>
        <taxon>Fungi</taxon>
        <taxon>Fungi incertae sedis</taxon>
        <taxon>Mucoromycota</taxon>
        <taxon>Glomeromycotina</taxon>
        <taxon>Glomeromycetes</taxon>
        <taxon>Diversisporales</taxon>
        <taxon>Gigasporaceae</taxon>
        <taxon>Dentiscutata</taxon>
    </lineage>
</organism>
<dbReference type="Proteomes" id="UP000789405">
    <property type="component" value="Unassembled WGS sequence"/>
</dbReference>
<reference evidence="1" key="1">
    <citation type="submission" date="2021-06" db="EMBL/GenBank/DDBJ databases">
        <authorList>
            <person name="Kallberg Y."/>
            <person name="Tangrot J."/>
            <person name="Rosling A."/>
        </authorList>
    </citation>
    <scope>NUCLEOTIDE SEQUENCE</scope>
    <source>
        <strain evidence="1">MA453B</strain>
    </source>
</reference>
<gene>
    <name evidence="1" type="ORF">DERYTH_LOCUS8949</name>
</gene>
<protein>
    <submittedName>
        <fullName evidence="1">7589_t:CDS:1</fullName>
    </submittedName>
</protein>
<evidence type="ECO:0000313" key="2">
    <source>
        <dbReference type="Proteomes" id="UP000789405"/>
    </source>
</evidence>
<proteinExistence type="predicted"/>